<dbReference type="CDD" id="cd00054">
    <property type="entry name" value="EGF_CA"/>
    <property type="match status" value="1"/>
</dbReference>
<feature type="domain" description="EGF-like" evidence="13">
    <location>
        <begin position="25"/>
        <end position="64"/>
    </location>
</feature>
<comment type="subcellular location">
    <subcellularLocation>
        <location evidence="1">Secreted</location>
    </subcellularLocation>
</comment>
<dbReference type="AlphaFoldDB" id="A0AAD9QHJ3"/>
<evidence type="ECO:0000313" key="15">
    <source>
        <dbReference type="Proteomes" id="UP001249851"/>
    </source>
</evidence>
<feature type="region of interest" description="Disordered" evidence="10">
    <location>
        <begin position="177"/>
        <end position="198"/>
    </location>
</feature>
<proteinExistence type="predicted"/>
<protein>
    <submittedName>
        <fullName evidence="14">Nidogen-2</fullName>
    </submittedName>
</protein>
<evidence type="ECO:0000313" key="14">
    <source>
        <dbReference type="EMBL" id="KAK2561449.1"/>
    </source>
</evidence>
<keyword evidence="6" id="KW-0106">Calcium</keyword>
<organism evidence="14 15">
    <name type="scientific">Acropora cervicornis</name>
    <name type="common">Staghorn coral</name>
    <dbReference type="NCBI Taxonomy" id="6130"/>
    <lineage>
        <taxon>Eukaryota</taxon>
        <taxon>Metazoa</taxon>
        <taxon>Cnidaria</taxon>
        <taxon>Anthozoa</taxon>
        <taxon>Hexacorallia</taxon>
        <taxon>Scleractinia</taxon>
        <taxon>Astrocoeniina</taxon>
        <taxon>Acroporidae</taxon>
        <taxon>Acropora</taxon>
    </lineage>
</organism>
<dbReference type="GO" id="GO:0005576">
    <property type="term" value="C:extracellular region"/>
    <property type="evidence" value="ECO:0007669"/>
    <property type="project" value="UniProtKB-SubCell"/>
</dbReference>
<evidence type="ECO:0000256" key="2">
    <source>
        <dbReference type="ARBA" id="ARBA00022525"/>
    </source>
</evidence>
<evidence type="ECO:0000256" key="9">
    <source>
        <dbReference type="PROSITE-ProRule" id="PRU00076"/>
    </source>
</evidence>
<gene>
    <name evidence="14" type="ORF">P5673_015415</name>
</gene>
<comment type="caution">
    <text evidence="14">The sequence shown here is derived from an EMBL/GenBank/DDBJ whole genome shotgun (WGS) entry which is preliminary data.</text>
</comment>
<dbReference type="InterPro" id="IPR001881">
    <property type="entry name" value="EGF-like_Ca-bd_dom"/>
</dbReference>
<dbReference type="SMART" id="SM00181">
    <property type="entry name" value="EGF"/>
    <property type="match status" value="2"/>
</dbReference>
<keyword evidence="2" id="KW-0964">Secreted</keyword>
<name>A0AAD9QHJ3_ACRCE</name>
<accession>A0AAD9QHJ3</accession>
<dbReference type="PROSITE" id="PS50026">
    <property type="entry name" value="EGF_3"/>
    <property type="match status" value="1"/>
</dbReference>
<reference evidence="14" key="2">
    <citation type="journal article" date="2023" name="Science">
        <title>Genomic signatures of disease resistance in endangered staghorn corals.</title>
        <authorList>
            <person name="Vollmer S.V."/>
            <person name="Selwyn J.D."/>
            <person name="Despard B.A."/>
            <person name="Roesel C.L."/>
        </authorList>
    </citation>
    <scope>NUCLEOTIDE SEQUENCE</scope>
    <source>
        <strain evidence="14">K2</strain>
    </source>
</reference>
<keyword evidence="8" id="KW-0325">Glycoprotein</keyword>
<keyword evidence="15" id="KW-1185">Reference proteome</keyword>
<feature type="signal peptide" evidence="12">
    <location>
        <begin position="1"/>
        <end position="31"/>
    </location>
</feature>
<dbReference type="InterPro" id="IPR000152">
    <property type="entry name" value="EGF-type_Asp/Asn_hydroxyl_site"/>
</dbReference>
<dbReference type="Gene3D" id="2.10.25.10">
    <property type="entry name" value="Laminin"/>
    <property type="match status" value="2"/>
</dbReference>
<feature type="chain" id="PRO_5042138554" evidence="12">
    <location>
        <begin position="32"/>
        <end position="198"/>
    </location>
</feature>
<dbReference type="PANTHER" id="PTHR24039">
    <property type="entry name" value="FIBRILLIN-RELATED"/>
    <property type="match status" value="1"/>
</dbReference>
<keyword evidence="11" id="KW-0812">Transmembrane</keyword>
<keyword evidence="4 12" id="KW-0732">Signal</keyword>
<evidence type="ECO:0000256" key="8">
    <source>
        <dbReference type="ARBA" id="ARBA00023180"/>
    </source>
</evidence>
<dbReference type="Pfam" id="PF07645">
    <property type="entry name" value="EGF_CA"/>
    <property type="match status" value="2"/>
</dbReference>
<dbReference type="PROSITE" id="PS01187">
    <property type="entry name" value="EGF_CA"/>
    <property type="match status" value="1"/>
</dbReference>
<dbReference type="EMBL" id="JARQWQ010000032">
    <property type="protein sequence ID" value="KAK2561449.1"/>
    <property type="molecule type" value="Genomic_DNA"/>
</dbReference>
<comment type="caution">
    <text evidence="9">Lacks conserved residue(s) required for the propagation of feature annotation.</text>
</comment>
<dbReference type="InterPro" id="IPR000742">
    <property type="entry name" value="EGF"/>
</dbReference>
<evidence type="ECO:0000256" key="1">
    <source>
        <dbReference type="ARBA" id="ARBA00004613"/>
    </source>
</evidence>
<sequence>MADYERPATAFFCIRLIALLQPLLDIDECKTHDCGGQGVCINTQGSFRCNCDFGYEKNEQNVCVDIDECYSGNHTCDTIEHGYCFNVKKLLAKDPGYECVCESGYIKVGSACVKRGSTLELLKYIGVIVGGFLGGLLLIIVGTLWLRRRMQLKLEAQQLLENTLMAPVVPMPPPVDFASLDMPPPEKDQEWEEDDEEG</sequence>
<dbReference type="SUPFAM" id="SSF57184">
    <property type="entry name" value="Growth factor receptor domain"/>
    <property type="match status" value="1"/>
</dbReference>
<dbReference type="PROSITE" id="PS01186">
    <property type="entry name" value="EGF_2"/>
    <property type="match status" value="2"/>
</dbReference>
<feature type="transmembrane region" description="Helical" evidence="11">
    <location>
        <begin position="124"/>
        <end position="146"/>
    </location>
</feature>
<keyword evidence="11" id="KW-0472">Membrane</keyword>
<evidence type="ECO:0000256" key="5">
    <source>
        <dbReference type="ARBA" id="ARBA00022737"/>
    </source>
</evidence>
<keyword evidence="11" id="KW-1133">Transmembrane helix</keyword>
<evidence type="ECO:0000256" key="12">
    <source>
        <dbReference type="SAM" id="SignalP"/>
    </source>
</evidence>
<evidence type="ECO:0000256" key="7">
    <source>
        <dbReference type="ARBA" id="ARBA00023157"/>
    </source>
</evidence>
<dbReference type="Proteomes" id="UP001249851">
    <property type="component" value="Unassembled WGS sequence"/>
</dbReference>
<evidence type="ECO:0000256" key="11">
    <source>
        <dbReference type="SAM" id="Phobius"/>
    </source>
</evidence>
<dbReference type="PROSITE" id="PS00010">
    <property type="entry name" value="ASX_HYDROXYL"/>
    <property type="match status" value="1"/>
</dbReference>
<feature type="compositionally biased region" description="Acidic residues" evidence="10">
    <location>
        <begin position="189"/>
        <end position="198"/>
    </location>
</feature>
<dbReference type="FunFam" id="2.10.25.10:FF:000014">
    <property type="entry name" value="Latent-transforming growth factor beta-binding protein 3"/>
    <property type="match status" value="1"/>
</dbReference>
<keyword evidence="7" id="KW-1015">Disulfide bond</keyword>
<keyword evidence="5" id="KW-0677">Repeat</keyword>
<dbReference type="GO" id="GO:0005509">
    <property type="term" value="F:calcium ion binding"/>
    <property type="evidence" value="ECO:0007669"/>
    <property type="project" value="InterPro"/>
</dbReference>
<evidence type="ECO:0000256" key="6">
    <source>
        <dbReference type="ARBA" id="ARBA00022837"/>
    </source>
</evidence>
<dbReference type="InterPro" id="IPR049883">
    <property type="entry name" value="NOTCH1_EGF-like"/>
</dbReference>
<dbReference type="InterPro" id="IPR009030">
    <property type="entry name" value="Growth_fac_rcpt_cys_sf"/>
</dbReference>
<keyword evidence="3 9" id="KW-0245">EGF-like domain</keyword>
<reference evidence="14" key="1">
    <citation type="journal article" date="2023" name="G3 (Bethesda)">
        <title>Whole genome assembly and annotation of the endangered Caribbean coral Acropora cervicornis.</title>
        <authorList>
            <person name="Selwyn J.D."/>
            <person name="Vollmer S.V."/>
        </authorList>
    </citation>
    <scope>NUCLEOTIDE SEQUENCE</scope>
    <source>
        <strain evidence="14">K2</strain>
    </source>
</reference>
<evidence type="ECO:0000259" key="13">
    <source>
        <dbReference type="PROSITE" id="PS50026"/>
    </source>
</evidence>
<dbReference type="InterPro" id="IPR018097">
    <property type="entry name" value="EGF_Ca-bd_CS"/>
</dbReference>
<evidence type="ECO:0000256" key="3">
    <source>
        <dbReference type="ARBA" id="ARBA00022536"/>
    </source>
</evidence>
<evidence type="ECO:0000256" key="10">
    <source>
        <dbReference type="SAM" id="MobiDB-lite"/>
    </source>
</evidence>
<dbReference type="PANTHER" id="PTHR24039:SF28">
    <property type="entry name" value="EGF-LIKE DOMAIN-CONTAINING PROTEIN"/>
    <property type="match status" value="1"/>
</dbReference>
<evidence type="ECO:0000256" key="4">
    <source>
        <dbReference type="ARBA" id="ARBA00022729"/>
    </source>
</evidence>
<dbReference type="SMART" id="SM00179">
    <property type="entry name" value="EGF_CA"/>
    <property type="match status" value="2"/>
</dbReference>